<feature type="domain" description="PAS" evidence="10">
    <location>
        <begin position="17"/>
        <end position="66"/>
    </location>
</feature>
<keyword evidence="7" id="KW-0067">ATP-binding</keyword>
<dbReference type="PRINTS" id="PR00344">
    <property type="entry name" value="BCTRLSENSOR"/>
</dbReference>
<dbReference type="SUPFAM" id="SSF47384">
    <property type="entry name" value="Homodimeric domain of signal transducing histidine kinase"/>
    <property type="match status" value="1"/>
</dbReference>
<dbReference type="SMART" id="SM00091">
    <property type="entry name" value="PAS"/>
    <property type="match status" value="3"/>
</dbReference>
<gene>
    <name evidence="11" type="ORF">ACFQ1E_19695</name>
</gene>
<dbReference type="CDD" id="cd00130">
    <property type="entry name" value="PAS"/>
    <property type="match status" value="1"/>
</dbReference>
<name>A0ABW3HCN2_9SPHN</name>
<evidence type="ECO:0000259" key="10">
    <source>
        <dbReference type="PROSITE" id="PS50112"/>
    </source>
</evidence>
<comment type="caution">
    <text evidence="11">The sequence shown here is derived from an EMBL/GenBank/DDBJ whole genome shotgun (WGS) entry which is preliminary data.</text>
</comment>
<keyword evidence="6" id="KW-0418">Kinase</keyword>
<dbReference type="Gene3D" id="3.30.450.20">
    <property type="entry name" value="PAS domain"/>
    <property type="match status" value="3"/>
</dbReference>
<evidence type="ECO:0000259" key="9">
    <source>
        <dbReference type="PROSITE" id="PS50109"/>
    </source>
</evidence>
<evidence type="ECO:0000256" key="1">
    <source>
        <dbReference type="ARBA" id="ARBA00000085"/>
    </source>
</evidence>
<accession>A0ABW3HCN2</accession>
<dbReference type="Pfam" id="PF02518">
    <property type="entry name" value="HATPase_c"/>
    <property type="match status" value="1"/>
</dbReference>
<dbReference type="Pfam" id="PF13426">
    <property type="entry name" value="PAS_9"/>
    <property type="match status" value="2"/>
</dbReference>
<evidence type="ECO:0000256" key="4">
    <source>
        <dbReference type="ARBA" id="ARBA00022679"/>
    </source>
</evidence>
<dbReference type="PROSITE" id="PS50112">
    <property type="entry name" value="PAS"/>
    <property type="match status" value="1"/>
</dbReference>
<protein>
    <recommendedName>
        <fullName evidence="2">histidine kinase</fullName>
        <ecNumber evidence="2">2.7.13.3</ecNumber>
    </recommendedName>
</protein>
<evidence type="ECO:0000256" key="3">
    <source>
        <dbReference type="ARBA" id="ARBA00022553"/>
    </source>
</evidence>
<dbReference type="CDD" id="cd00082">
    <property type="entry name" value="HisKA"/>
    <property type="match status" value="1"/>
</dbReference>
<dbReference type="InterPro" id="IPR036097">
    <property type="entry name" value="HisK_dim/P_sf"/>
</dbReference>
<organism evidence="11 12">
    <name type="scientific">Sphingomonas canadensis</name>
    <dbReference type="NCBI Taxonomy" id="1219257"/>
    <lineage>
        <taxon>Bacteria</taxon>
        <taxon>Pseudomonadati</taxon>
        <taxon>Pseudomonadota</taxon>
        <taxon>Alphaproteobacteria</taxon>
        <taxon>Sphingomonadales</taxon>
        <taxon>Sphingomonadaceae</taxon>
        <taxon>Sphingomonas</taxon>
    </lineage>
</organism>
<evidence type="ECO:0000256" key="2">
    <source>
        <dbReference type="ARBA" id="ARBA00012438"/>
    </source>
</evidence>
<dbReference type="Gene3D" id="3.30.565.10">
    <property type="entry name" value="Histidine kinase-like ATPase, C-terminal domain"/>
    <property type="match status" value="1"/>
</dbReference>
<dbReference type="InterPro" id="IPR004358">
    <property type="entry name" value="Sig_transdc_His_kin-like_C"/>
</dbReference>
<sequence length="691" mass="75268">MATPALDGLGMPLGDGLADLVPDSIIAFDADGIIRLWNRGAEQLFGWMAEEAIGQPADALLATSHPFGLSFIADALAADGEWSGELFRTTAGGRELYLSVRRILRRDAHGRGALTIEWARDAHQVSEGEISAHRFSNLFHAMAAAFWELDFSDVRKAIGGLVAAGETDIPAYLRANPDFIDRAIRMVRVIDVNEKVLEMYGLPSREVALAGPMDWAWPRESRWVFAESLVAAAERRDSFSVETAFDTWDGRRIDGLFTVCWPTDHKARGTVLVGVIDITDRKRAFQELEASEERYRTLFEHMPVALLQLDMQPLYDRLGELARAGVADLAAYVEDTPGFLDEVLMLPQIQEANIEGLRLLGVDSVEELRGPIVWAWRERPETIRRSLAARLRGERQYSEETVITRPDGTPVDVIYTMAFPPALMQRGFNVVGLVDISERKRAGEALRRSEERLRAIQAEFSHASRISTLGELTASIAHEVNQPLAAIAASGQASLRWLDRAEPDLAEVVALAGDIVADANRASDIIARIRGMAMKRDPDPRPLALNAMVEEALLIVRHEALGRDVAIETRFAEGLPPVSGDRVQLQQVVVNLALNAIQAIAGAGREERRVSVSTAAGAGDTVEILVRDSGPGIAPTDLGHLFTGFFTTKESGMGMGLAICRSIVQSHGGSIGAENVPGGACFRVTLPLAGG</sequence>
<dbReference type="SUPFAM" id="SSF55785">
    <property type="entry name" value="PYP-like sensor domain (PAS domain)"/>
    <property type="match status" value="3"/>
</dbReference>
<keyword evidence="8" id="KW-0902">Two-component regulatory system</keyword>
<dbReference type="PROSITE" id="PS50109">
    <property type="entry name" value="HIS_KIN"/>
    <property type="match status" value="1"/>
</dbReference>
<dbReference type="PANTHER" id="PTHR43065:SF10">
    <property type="entry name" value="PEROXIDE STRESS-ACTIVATED HISTIDINE KINASE MAK3"/>
    <property type="match status" value="1"/>
</dbReference>
<dbReference type="NCBIfam" id="TIGR00229">
    <property type="entry name" value="sensory_box"/>
    <property type="match status" value="2"/>
</dbReference>
<dbReference type="InterPro" id="IPR005467">
    <property type="entry name" value="His_kinase_dom"/>
</dbReference>
<dbReference type="InterPro" id="IPR003594">
    <property type="entry name" value="HATPase_dom"/>
</dbReference>
<keyword evidence="5" id="KW-0547">Nucleotide-binding</keyword>
<dbReference type="InterPro" id="IPR013767">
    <property type="entry name" value="PAS_fold"/>
</dbReference>
<dbReference type="SMART" id="SM00387">
    <property type="entry name" value="HATPase_c"/>
    <property type="match status" value="1"/>
</dbReference>
<evidence type="ECO:0000256" key="7">
    <source>
        <dbReference type="ARBA" id="ARBA00022840"/>
    </source>
</evidence>
<keyword evidence="12" id="KW-1185">Reference proteome</keyword>
<reference evidence="12" key="1">
    <citation type="journal article" date="2019" name="Int. J. Syst. Evol. Microbiol.">
        <title>The Global Catalogue of Microorganisms (GCM) 10K type strain sequencing project: providing services to taxonomists for standard genome sequencing and annotation.</title>
        <authorList>
            <consortium name="The Broad Institute Genomics Platform"/>
            <consortium name="The Broad Institute Genome Sequencing Center for Infectious Disease"/>
            <person name="Wu L."/>
            <person name="Ma J."/>
        </authorList>
    </citation>
    <scope>NUCLEOTIDE SEQUENCE [LARGE SCALE GENOMIC DNA]</scope>
    <source>
        <strain evidence="12">CCUG 62982</strain>
    </source>
</reference>
<evidence type="ECO:0000256" key="5">
    <source>
        <dbReference type="ARBA" id="ARBA00022741"/>
    </source>
</evidence>
<proteinExistence type="predicted"/>
<dbReference type="SMART" id="SM00388">
    <property type="entry name" value="HisKA"/>
    <property type="match status" value="1"/>
</dbReference>
<dbReference type="Proteomes" id="UP001596977">
    <property type="component" value="Unassembled WGS sequence"/>
</dbReference>
<dbReference type="PANTHER" id="PTHR43065">
    <property type="entry name" value="SENSOR HISTIDINE KINASE"/>
    <property type="match status" value="1"/>
</dbReference>
<dbReference type="Pfam" id="PF00989">
    <property type="entry name" value="PAS"/>
    <property type="match status" value="1"/>
</dbReference>
<feature type="domain" description="Histidine kinase" evidence="9">
    <location>
        <begin position="475"/>
        <end position="690"/>
    </location>
</feature>
<comment type="catalytic activity">
    <reaction evidence="1">
        <text>ATP + protein L-histidine = ADP + protein N-phospho-L-histidine.</text>
        <dbReference type="EC" id="2.7.13.3"/>
    </reaction>
</comment>
<dbReference type="Gene3D" id="1.10.287.130">
    <property type="match status" value="1"/>
</dbReference>
<evidence type="ECO:0000256" key="8">
    <source>
        <dbReference type="ARBA" id="ARBA00023012"/>
    </source>
</evidence>
<evidence type="ECO:0000256" key="6">
    <source>
        <dbReference type="ARBA" id="ARBA00022777"/>
    </source>
</evidence>
<dbReference type="InterPro" id="IPR035965">
    <property type="entry name" value="PAS-like_dom_sf"/>
</dbReference>
<dbReference type="InterPro" id="IPR036890">
    <property type="entry name" value="HATPase_C_sf"/>
</dbReference>
<evidence type="ECO:0000313" key="11">
    <source>
        <dbReference type="EMBL" id="MFD0948572.1"/>
    </source>
</evidence>
<evidence type="ECO:0000313" key="12">
    <source>
        <dbReference type="Proteomes" id="UP001596977"/>
    </source>
</evidence>
<dbReference type="SUPFAM" id="SSF55874">
    <property type="entry name" value="ATPase domain of HSP90 chaperone/DNA topoisomerase II/histidine kinase"/>
    <property type="match status" value="1"/>
</dbReference>
<dbReference type="InterPro" id="IPR000014">
    <property type="entry name" value="PAS"/>
</dbReference>
<dbReference type="EC" id="2.7.13.3" evidence="2"/>
<dbReference type="EMBL" id="JBHTJG010000014">
    <property type="protein sequence ID" value="MFD0948572.1"/>
    <property type="molecule type" value="Genomic_DNA"/>
</dbReference>
<dbReference type="InterPro" id="IPR003661">
    <property type="entry name" value="HisK_dim/P_dom"/>
</dbReference>
<keyword evidence="3" id="KW-0597">Phosphoprotein</keyword>
<keyword evidence="4" id="KW-0808">Transferase</keyword>
<dbReference type="RefSeq" id="WP_264946449.1">
    <property type="nucleotide sequence ID" value="NZ_JAPDRA010000014.1"/>
</dbReference>